<evidence type="ECO:0000313" key="2">
    <source>
        <dbReference type="Proteomes" id="UP000053257"/>
    </source>
</evidence>
<protein>
    <submittedName>
        <fullName evidence="1">Uncharacterized protein</fullName>
    </submittedName>
</protein>
<organism evidence="1 2">
    <name type="scientific">Phlebiopsis gigantea (strain 11061_1 CR5-6)</name>
    <name type="common">White-rot fungus</name>
    <name type="synonym">Peniophora gigantea</name>
    <dbReference type="NCBI Taxonomy" id="745531"/>
    <lineage>
        <taxon>Eukaryota</taxon>
        <taxon>Fungi</taxon>
        <taxon>Dikarya</taxon>
        <taxon>Basidiomycota</taxon>
        <taxon>Agaricomycotina</taxon>
        <taxon>Agaricomycetes</taxon>
        <taxon>Polyporales</taxon>
        <taxon>Phanerochaetaceae</taxon>
        <taxon>Phlebiopsis</taxon>
    </lineage>
</organism>
<reference evidence="1 2" key="1">
    <citation type="journal article" date="2014" name="PLoS Genet.">
        <title>Analysis of the Phlebiopsis gigantea genome, transcriptome and secretome provides insight into its pioneer colonization strategies of wood.</title>
        <authorList>
            <person name="Hori C."/>
            <person name="Ishida T."/>
            <person name="Igarashi K."/>
            <person name="Samejima M."/>
            <person name="Suzuki H."/>
            <person name="Master E."/>
            <person name="Ferreira P."/>
            <person name="Ruiz-Duenas F.J."/>
            <person name="Held B."/>
            <person name="Canessa P."/>
            <person name="Larrondo L.F."/>
            <person name="Schmoll M."/>
            <person name="Druzhinina I.S."/>
            <person name="Kubicek C.P."/>
            <person name="Gaskell J.A."/>
            <person name="Kersten P."/>
            <person name="St John F."/>
            <person name="Glasner J."/>
            <person name="Sabat G."/>
            <person name="Splinter BonDurant S."/>
            <person name="Syed K."/>
            <person name="Yadav J."/>
            <person name="Mgbeahuruike A.C."/>
            <person name="Kovalchuk A."/>
            <person name="Asiegbu F.O."/>
            <person name="Lackner G."/>
            <person name="Hoffmeister D."/>
            <person name="Rencoret J."/>
            <person name="Gutierrez A."/>
            <person name="Sun H."/>
            <person name="Lindquist E."/>
            <person name="Barry K."/>
            <person name="Riley R."/>
            <person name="Grigoriev I.V."/>
            <person name="Henrissat B."/>
            <person name="Kues U."/>
            <person name="Berka R.M."/>
            <person name="Martinez A.T."/>
            <person name="Covert S.F."/>
            <person name="Blanchette R.A."/>
            <person name="Cullen D."/>
        </authorList>
    </citation>
    <scope>NUCLEOTIDE SEQUENCE [LARGE SCALE GENOMIC DNA]</scope>
    <source>
        <strain evidence="1 2">11061_1 CR5-6</strain>
    </source>
</reference>
<dbReference type="HOGENOM" id="CLU_1454917_0_0_1"/>
<gene>
    <name evidence="1" type="ORF">PHLGIDRAFT_429030</name>
</gene>
<dbReference type="EMBL" id="KN840502">
    <property type="protein sequence ID" value="KIP07177.1"/>
    <property type="molecule type" value="Genomic_DNA"/>
</dbReference>
<dbReference type="Proteomes" id="UP000053257">
    <property type="component" value="Unassembled WGS sequence"/>
</dbReference>
<dbReference type="AlphaFoldDB" id="A0A0C3S865"/>
<name>A0A0C3S865_PHLG1</name>
<proteinExistence type="predicted"/>
<keyword evidence="2" id="KW-1185">Reference proteome</keyword>
<accession>A0A0C3S865</accession>
<sequence>MRVTCRRNLDNDHELVAGYSVKLGGVLKRHHGSVHLACKGPQGACLAPTHVPVRTDTFAPQGEADEACVYTSRIFARSSLARWRLHRMARLGLGFGALKGGTVLWYPSLRRASRLNMSPRYVHTPFPTPSHDIQPCATPPHLLFVPYIKTQNDEGPQVHSWPLLLGSRPTYWLLYLWLEEQYISFL</sequence>
<evidence type="ECO:0000313" key="1">
    <source>
        <dbReference type="EMBL" id="KIP07177.1"/>
    </source>
</evidence>